<feature type="non-terminal residue" evidence="1">
    <location>
        <position position="1"/>
    </location>
</feature>
<feature type="non-terminal residue" evidence="1">
    <location>
        <position position="29"/>
    </location>
</feature>
<gene>
    <name evidence="1" type="ORF">AVDCRST_MAG93-164</name>
</gene>
<dbReference type="AlphaFoldDB" id="A0A6J4H3Y0"/>
<proteinExistence type="predicted"/>
<organism evidence="1">
    <name type="scientific">uncultured Chloroflexia bacterium</name>
    <dbReference type="NCBI Taxonomy" id="1672391"/>
    <lineage>
        <taxon>Bacteria</taxon>
        <taxon>Bacillati</taxon>
        <taxon>Chloroflexota</taxon>
        <taxon>Chloroflexia</taxon>
        <taxon>environmental samples</taxon>
    </lineage>
</organism>
<evidence type="ECO:0000313" key="1">
    <source>
        <dbReference type="EMBL" id="CAA9214305.1"/>
    </source>
</evidence>
<accession>A0A6J4H3Y0</accession>
<sequence length="29" mass="3492">WQPRSAAEASRRTVFTTLSWCPRPRREVF</sequence>
<protein>
    <submittedName>
        <fullName evidence="1">Uncharacterized protein</fullName>
    </submittedName>
</protein>
<reference evidence="1" key="1">
    <citation type="submission" date="2020-02" db="EMBL/GenBank/DDBJ databases">
        <authorList>
            <person name="Meier V. D."/>
        </authorList>
    </citation>
    <scope>NUCLEOTIDE SEQUENCE</scope>
    <source>
        <strain evidence="1">AVDCRST_MAG93</strain>
    </source>
</reference>
<dbReference type="EMBL" id="CADCTR010000054">
    <property type="protein sequence ID" value="CAA9214305.1"/>
    <property type="molecule type" value="Genomic_DNA"/>
</dbReference>
<name>A0A6J4H3Y0_9CHLR</name>